<sequence length="173" mass="20264">MTKYTKQFKLQVVQDYLTSSLGIVLIARKYQIKSDMTVNKWVRQYQRFGTAGLEVRRPEKVYDGTFKVNVLNWMKTNQASLMETALNFDISAPSTIWQWQRTFENEGLDALYRNRGRSKIMSADKQGKKTKQPTELARLRDENELLKIENEYLKKLKALAQSQSDNERKSSKN</sequence>
<protein>
    <recommendedName>
        <fullName evidence="2">Insertion element IS150 protein InsJ-like helix-turn-helix domain-containing protein</fullName>
    </recommendedName>
</protein>
<feature type="domain" description="Insertion element IS150 protein InsJ-like helix-turn-helix" evidence="2">
    <location>
        <begin position="66"/>
        <end position="119"/>
    </location>
</feature>
<dbReference type="Proteomes" id="UP000078582">
    <property type="component" value="Chromosome"/>
</dbReference>
<dbReference type="InterPro" id="IPR010921">
    <property type="entry name" value="Trp_repressor/repl_initiator"/>
</dbReference>
<dbReference type="AlphaFoldDB" id="A0A192H0W0"/>
<proteinExistence type="inferred from homology"/>
<dbReference type="PANTHER" id="PTHR33795">
    <property type="entry name" value="INSERTION ELEMENT IS150 PROTEIN INSJ"/>
    <property type="match status" value="1"/>
</dbReference>
<keyword evidence="4" id="KW-1185">Reference proteome</keyword>
<dbReference type="PANTHER" id="PTHR33795:SF1">
    <property type="entry name" value="INSERTION ELEMENT IS150 PROTEIN INSJ"/>
    <property type="match status" value="1"/>
</dbReference>
<gene>
    <name evidence="3" type="ORF">AYR53_03530</name>
</gene>
<evidence type="ECO:0000256" key="1">
    <source>
        <dbReference type="ARBA" id="ARBA00038232"/>
    </source>
</evidence>
<organism evidence="3 4">
    <name type="scientific">Loigolactobacillus backii</name>
    <dbReference type="NCBI Taxonomy" id="375175"/>
    <lineage>
        <taxon>Bacteria</taxon>
        <taxon>Bacillati</taxon>
        <taxon>Bacillota</taxon>
        <taxon>Bacilli</taxon>
        <taxon>Lactobacillales</taxon>
        <taxon>Lactobacillaceae</taxon>
        <taxon>Loigolactobacillus</taxon>
    </lineage>
</organism>
<dbReference type="InterPro" id="IPR036388">
    <property type="entry name" value="WH-like_DNA-bd_sf"/>
</dbReference>
<comment type="similarity">
    <text evidence="1">Belongs to the IS150/IS1296 orfA family.</text>
</comment>
<dbReference type="SUPFAM" id="SSF48295">
    <property type="entry name" value="TrpR-like"/>
    <property type="match status" value="1"/>
</dbReference>
<dbReference type="EMBL" id="CP014873">
    <property type="protein sequence ID" value="ANK61918.1"/>
    <property type="molecule type" value="Genomic_DNA"/>
</dbReference>
<dbReference type="SUPFAM" id="SSF46689">
    <property type="entry name" value="Homeodomain-like"/>
    <property type="match status" value="1"/>
</dbReference>
<name>A0A192H0W0_9LACO</name>
<evidence type="ECO:0000313" key="4">
    <source>
        <dbReference type="Proteomes" id="UP000078582"/>
    </source>
</evidence>
<reference evidence="3 4" key="1">
    <citation type="submission" date="2016-03" db="EMBL/GenBank/DDBJ databases">
        <title>Pediococcus and Lactobacillus from brewery environment - whole genome sequencing and assembly.</title>
        <authorList>
            <person name="Behr J."/>
            <person name="Geissler A.J."/>
            <person name="Vogel R.F."/>
        </authorList>
    </citation>
    <scope>NUCLEOTIDE SEQUENCE [LARGE SCALE GENOMIC DNA]</scope>
    <source>
        <strain evidence="3 4">TMW 1.1989</strain>
    </source>
</reference>
<dbReference type="Gene3D" id="1.10.10.10">
    <property type="entry name" value="Winged helix-like DNA-binding domain superfamily/Winged helix DNA-binding domain"/>
    <property type="match status" value="2"/>
</dbReference>
<dbReference type="InterPro" id="IPR052057">
    <property type="entry name" value="IS150/IS1296_orfA-like"/>
</dbReference>
<dbReference type="Pfam" id="PF13518">
    <property type="entry name" value="HTH_28"/>
    <property type="match status" value="2"/>
</dbReference>
<accession>A0A192H0W0</accession>
<dbReference type="GO" id="GO:0043565">
    <property type="term" value="F:sequence-specific DNA binding"/>
    <property type="evidence" value="ECO:0007669"/>
    <property type="project" value="InterPro"/>
</dbReference>
<dbReference type="InterPro" id="IPR055247">
    <property type="entry name" value="InsJ-like_HTH"/>
</dbReference>
<feature type="domain" description="Insertion element IS150 protein InsJ-like helix-turn-helix" evidence="2">
    <location>
        <begin position="8"/>
        <end position="54"/>
    </location>
</feature>
<dbReference type="STRING" id="375175.AYR53_03530"/>
<evidence type="ECO:0000313" key="3">
    <source>
        <dbReference type="EMBL" id="ANK61918.1"/>
    </source>
</evidence>
<dbReference type="InterPro" id="IPR009057">
    <property type="entry name" value="Homeodomain-like_sf"/>
</dbReference>
<evidence type="ECO:0000259" key="2">
    <source>
        <dbReference type="Pfam" id="PF13518"/>
    </source>
</evidence>